<sequence length="387" mass="43698">MKQFESNNLGQIKEANITFGDFTVFIGPQASGKSILLQMFKLALDGGHILAQMKNHGVQHKGNPNEFLDLYMGEGMGKILRQDTEIRVDGAVSEVHDFIQEKGTQHERVAYVPAQRVLAMHHGWPRPYSDFRLKDPFVLKKFSSGLQHWLDLGLDQTSGDVFPATGLMHAEIEEHIRKAIFVNASVKLDKSTPQMRLMLDTGESQISYLGWSAGQREFTPLLLQLYGLLQNGPSPNGKLQHHQYVIIEEPEMGLHPMAIEALMLLFLELMSRGYNVIVSTHSSTILQLCWTVRLMQQMKAKPEELRKLFSLGQISDSLHAIFEHTLNRAAFYTYFFDRKSDEVTVRDISALEQTDEDPDLAEWGGMTAFGSKASELISNLMASRDAF</sequence>
<proteinExistence type="predicted"/>
<organism evidence="2 3">
    <name type="scientific">Cyclonatronum proteinivorum</name>
    <dbReference type="NCBI Taxonomy" id="1457365"/>
    <lineage>
        <taxon>Bacteria</taxon>
        <taxon>Pseudomonadati</taxon>
        <taxon>Balneolota</taxon>
        <taxon>Balneolia</taxon>
        <taxon>Balneolales</taxon>
        <taxon>Cyclonatronaceae</taxon>
        <taxon>Cyclonatronum</taxon>
    </lineage>
</organism>
<dbReference type="GO" id="GO:0016887">
    <property type="term" value="F:ATP hydrolysis activity"/>
    <property type="evidence" value="ECO:0007669"/>
    <property type="project" value="InterPro"/>
</dbReference>
<dbReference type="OrthoDB" id="9805802at2"/>
<dbReference type="Proteomes" id="UP000254808">
    <property type="component" value="Chromosome"/>
</dbReference>
<dbReference type="PANTHER" id="PTHR40396">
    <property type="entry name" value="ATPASE-LIKE PROTEIN"/>
    <property type="match status" value="1"/>
</dbReference>
<dbReference type="RefSeq" id="WP_114983292.1">
    <property type="nucleotide sequence ID" value="NZ_CP027806.1"/>
</dbReference>
<evidence type="ECO:0000259" key="1">
    <source>
        <dbReference type="Pfam" id="PF13304"/>
    </source>
</evidence>
<evidence type="ECO:0000313" key="3">
    <source>
        <dbReference type="Proteomes" id="UP000254808"/>
    </source>
</evidence>
<dbReference type="SUPFAM" id="SSF52540">
    <property type="entry name" value="P-loop containing nucleoside triphosphate hydrolases"/>
    <property type="match status" value="1"/>
</dbReference>
<name>A0A345UHM2_9BACT</name>
<dbReference type="InterPro" id="IPR003959">
    <property type="entry name" value="ATPase_AAA_core"/>
</dbReference>
<dbReference type="GO" id="GO:0005524">
    <property type="term" value="F:ATP binding"/>
    <property type="evidence" value="ECO:0007669"/>
    <property type="project" value="InterPro"/>
</dbReference>
<protein>
    <submittedName>
        <fullName evidence="2">Putative ATPase</fullName>
    </submittedName>
</protein>
<evidence type="ECO:0000313" key="2">
    <source>
        <dbReference type="EMBL" id="AXI99973.1"/>
    </source>
</evidence>
<dbReference type="AlphaFoldDB" id="A0A345UHM2"/>
<keyword evidence="3" id="KW-1185">Reference proteome</keyword>
<dbReference type="PANTHER" id="PTHR40396:SF1">
    <property type="entry name" value="ATPASE AAA-TYPE CORE DOMAIN-CONTAINING PROTEIN"/>
    <property type="match status" value="1"/>
</dbReference>
<dbReference type="EMBL" id="CP027806">
    <property type="protein sequence ID" value="AXI99973.1"/>
    <property type="molecule type" value="Genomic_DNA"/>
</dbReference>
<dbReference type="InterPro" id="IPR027417">
    <property type="entry name" value="P-loop_NTPase"/>
</dbReference>
<feature type="domain" description="ATPase AAA-type core" evidence="1">
    <location>
        <begin position="194"/>
        <end position="286"/>
    </location>
</feature>
<gene>
    <name evidence="2" type="ORF">CYPRO_0690</name>
</gene>
<reference evidence="2 3" key="1">
    <citation type="submission" date="2018-03" db="EMBL/GenBank/DDBJ databases">
        <title>Phenotypic and genomic properties of Cyclonatronum proteinivorum gen. nov., sp. nov., a haloalkaliphilic bacteroidete from soda lakes possessing Na+-translocating rhodopsin.</title>
        <authorList>
            <person name="Toshchakov S.V."/>
            <person name="Korzhenkov A."/>
            <person name="Samarov N.I."/>
            <person name="Kublanov I.V."/>
            <person name="Muntyan M.S."/>
            <person name="Sorokin D.Y."/>
        </authorList>
    </citation>
    <scope>NUCLEOTIDE SEQUENCE [LARGE SCALE GENOMIC DNA]</scope>
    <source>
        <strain evidence="2 3">Omega</strain>
    </source>
</reference>
<dbReference type="Gene3D" id="3.40.50.300">
    <property type="entry name" value="P-loop containing nucleotide triphosphate hydrolases"/>
    <property type="match status" value="2"/>
</dbReference>
<dbReference type="KEGG" id="cprv:CYPRO_0690"/>
<dbReference type="Pfam" id="PF13304">
    <property type="entry name" value="AAA_21"/>
    <property type="match status" value="1"/>
</dbReference>
<accession>A0A345UHM2</accession>